<keyword evidence="7" id="KW-1185">Reference proteome</keyword>
<evidence type="ECO:0000256" key="3">
    <source>
        <dbReference type="ARBA" id="ARBA00022833"/>
    </source>
</evidence>
<evidence type="ECO:0000256" key="4">
    <source>
        <dbReference type="ARBA" id="ARBA00023125"/>
    </source>
</evidence>
<dbReference type="Proteomes" id="UP000504618">
    <property type="component" value="Unplaced"/>
</dbReference>
<dbReference type="InterPro" id="IPR006612">
    <property type="entry name" value="THAP_Znf"/>
</dbReference>
<evidence type="ECO:0000259" key="6">
    <source>
        <dbReference type="PROSITE" id="PS50950"/>
    </source>
</evidence>
<dbReference type="AlphaFoldDB" id="A0A6J1PL70"/>
<proteinExistence type="predicted"/>
<dbReference type="GO" id="GO:0008270">
    <property type="term" value="F:zinc ion binding"/>
    <property type="evidence" value="ECO:0007669"/>
    <property type="project" value="UniProtKB-KW"/>
</dbReference>
<keyword evidence="3" id="KW-0862">Zinc</keyword>
<keyword evidence="2 5" id="KW-0863">Zinc-finger</keyword>
<dbReference type="OrthoDB" id="7554156at2759"/>
<sequence>MAKISKYSYICSLHFTENCIEKTGFSCRLKSNSVPTIFPNAPKENTADLENTEPSNMPSVIFESISQREEEIYETPSKKRMCYAGDIKTAEMKNMSPRTLIKAMEILKRSCNKKDKIINRLKVQQYRQKKRIDSLQTLLCELRTKGLLSATSSDIVQVLKSLLSFLGIYMAPLSCRA</sequence>
<feature type="domain" description="THAP-type" evidence="6">
    <location>
        <begin position="1"/>
        <end position="38"/>
    </location>
</feature>
<name>A0A6J1PL70_9HYME</name>
<evidence type="ECO:0000256" key="2">
    <source>
        <dbReference type="ARBA" id="ARBA00022771"/>
    </source>
</evidence>
<keyword evidence="1" id="KW-0479">Metal-binding</keyword>
<evidence type="ECO:0000313" key="8">
    <source>
        <dbReference type="RefSeq" id="XP_024870392.1"/>
    </source>
</evidence>
<evidence type="ECO:0000313" key="7">
    <source>
        <dbReference type="Proteomes" id="UP000504618"/>
    </source>
</evidence>
<evidence type="ECO:0000256" key="1">
    <source>
        <dbReference type="ARBA" id="ARBA00022723"/>
    </source>
</evidence>
<gene>
    <name evidence="8" type="primary">LOC112453718</name>
</gene>
<dbReference type="SUPFAM" id="SSF57716">
    <property type="entry name" value="Glucocorticoid receptor-like (DNA-binding domain)"/>
    <property type="match status" value="1"/>
</dbReference>
<dbReference type="Pfam" id="PF05485">
    <property type="entry name" value="THAP"/>
    <property type="match status" value="1"/>
</dbReference>
<evidence type="ECO:0000256" key="5">
    <source>
        <dbReference type="PROSITE-ProRule" id="PRU00309"/>
    </source>
</evidence>
<accession>A0A6J1PL70</accession>
<dbReference type="RefSeq" id="XP_024870392.1">
    <property type="nucleotide sequence ID" value="XM_025014624.1"/>
</dbReference>
<organism evidence="7 8">
    <name type="scientific">Temnothorax curvispinosus</name>
    <dbReference type="NCBI Taxonomy" id="300111"/>
    <lineage>
        <taxon>Eukaryota</taxon>
        <taxon>Metazoa</taxon>
        <taxon>Ecdysozoa</taxon>
        <taxon>Arthropoda</taxon>
        <taxon>Hexapoda</taxon>
        <taxon>Insecta</taxon>
        <taxon>Pterygota</taxon>
        <taxon>Neoptera</taxon>
        <taxon>Endopterygota</taxon>
        <taxon>Hymenoptera</taxon>
        <taxon>Apocrita</taxon>
        <taxon>Aculeata</taxon>
        <taxon>Formicoidea</taxon>
        <taxon>Formicidae</taxon>
        <taxon>Myrmicinae</taxon>
        <taxon>Temnothorax</taxon>
    </lineage>
</organism>
<keyword evidence="4 5" id="KW-0238">DNA-binding</keyword>
<dbReference type="GO" id="GO:0003677">
    <property type="term" value="F:DNA binding"/>
    <property type="evidence" value="ECO:0007669"/>
    <property type="project" value="UniProtKB-UniRule"/>
</dbReference>
<dbReference type="PROSITE" id="PS50950">
    <property type="entry name" value="ZF_THAP"/>
    <property type="match status" value="1"/>
</dbReference>
<protein>
    <submittedName>
        <fullName evidence="8">THAP domain-containing protein 1-like</fullName>
    </submittedName>
</protein>
<dbReference type="GeneID" id="112453718"/>
<reference evidence="8" key="1">
    <citation type="submission" date="2025-08" db="UniProtKB">
        <authorList>
            <consortium name="RefSeq"/>
        </authorList>
    </citation>
    <scope>IDENTIFICATION</scope>
    <source>
        <tissue evidence="8">Whole body</tissue>
    </source>
</reference>